<proteinExistence type="predicted"/>
<dbReference type="Proteomes" id="UP000594220">
    <property type="component" value="Unplaced"/>
</dbReference>
<evidence type="ECO:0000313" key="2">
    <source>
        <dbReference type="Proteomes" id="UP000594220"/>
    </source>
</evidence>
<protein>
    <submittedName>
        <fullName evidence="1">Uncharacterized protein</fullName>
    </submittedName>
</protein>
<sequence>SEASSGEQFSTTTVSSVAVQAGNSRIVVAILKSGKWVQLQLAEAEPNLLEIGGNQDETKKLLQD</sequence>
<evidence type="ECO:0000313" key="1">
    <source>
        <dbReference type="Ensembl" id="ENSCPRP00005019386.1"/>
    </source>
</evidence>
<accession>A0A7M4F6F0</accession>
<dbReference type="Ensembl" id="ENSCPRT00005022689.1">
    <property type="protein sequence ID" value="ENSCPRP00005019386.1"/>
    <property type="gene ID" value="ENSCPRG00005013534.1"/>
</dbReference>
<keyword evidence="2" id="KW-1185">Reference proteome</keyword>
<name>A0A7M4F6F0_CROPO</name>
<reference evidence="1" key="1">
    <citation type="submission" date="2025-08" db="UniProtKB">
        <authorList>
            <consortium name="Ensembl"/>
        </authorList>
    </citation>
    <scope>IDENTIFICATION</scope>
</reference>
<dbReference type="GeneTree" id="ENSGT00940000169289"/>
<reference evidence="1" key="2">
    <citation type="submission" date="2025-09" db="UniProtKB">
        <authorList>
            <consortium name="Ensembl"/>
        </authorList>
    </citation>
    <scope>IDENTIFICATION</scope>
</reference>
<organism evidence="1 2">
    <name type="scientific">Crocodylus porosus</name>
    <name type="common">Saltwater crocodile</name>
    <name type="synonym">Estuarine crocodile</name>
    <dbReference type="NCBI Taxonomy" id="8502"/>
    <lineage>
        <taxon>Eukaryota</taxon>
        <taxon>Metazoa</taxon>
        <taxon>Chordata</taxon>
        <taxon>Craniata</taxon>
        <taxon>Vertebrata</taxon>
        <taxon>Euteleostomi</taxon>
        <taxon>Archelosauria</taxon>
        <taxon>Archosauria</taxon>
        <taxon>Crocodylia</taxon>
        <taxon>Longirostres</taxon>
        <taxon>Crocodylidae</taxon>
        <taxon>Crocodylus</taxon>
    </lineage>
</organism>
<dbReference type="AlphaFoldDB" id="A0A7M4F6F0"/>